<keyword evidence="3" id="KW-1185">Reference proteome</keyword>
<dbReference type="Proteomes" id="UP001153076">
    <property type="component" value="Unassembled WGS sequence"/>
</dbReference>
<evidence type="ECO:0000256" key="1">
    <source>
        <dbReference type="SAM" id="MobiDB-lite"/>
    </source>
</evidence>
<proteinExistence type="predicted"/>
<name>A0A9Q1GTT5_9CARY</name>
<evidence type="ECO:0000313" key="3">
    <source>
        <dbReference type="Proteomes" id="UP001153076"/>
    </source>
</evidence>
<dbReference type="EMBL" id="JAKOGI010001495">
    <property type="protein sequence ID" value="KAJ8425337.1"/>
    <property type="molecule type" value="Genomic_DNA"/>
</dbReference>
<organism evidence="2 3">
    <name type="scientific">Carnegiea gigantea</name>
    <dbReference type="NCBI Taxonomy" id="171969"/>
    <lineage>
        <taxon>Eukaryota</taxon>
        <taxon>Viridiplantae</taxon>
        <taxon>Streptophyta</taxon>
        <taxon>Embryophyta</taxon>
        <taxon>Tracheophyta</taxon>
        <taxon>Spermatophyta</taxon>
        <taxon>Magnoliopsida</taxon>
        <taxon>eudicotyledons</taxon>
        <taxon>Gunneridae</taxon>
        <taxon>Pentapetalae</taxon>
        <taxon>Caryophyllales</taxon>
        <taxon>Cactineae</taxon>
        <taxon>Cactaceae</taxon>
        <taxon>Cactoideae</taxon>
        <taxon>Echinocereeae</taxon>
        <taxon>Carnegiea</taxon>
    </lineage>
</organism>
<protein>
    <submittedName>
        <fullName evidence="2">Uncharacterized protein</fullName>
    </submittedName>
</protein>
<accession>A0A9Q1GTT5</accession>
<comment type="caution">
    <text evidence="2">The sequence shown here is derived from an EMBL/GenBank/DDBJ whole genome shotgun (WGS) entry which is preliminary data.</text>
</comment>
<reference evidence="2" key="1">
    <citation type="submission" date="2022-04" db="EMBL/GenBank/DDBJ databases">
        <title>Carnegiea gigantea Genome sequencing and assembly v2.</title>
        <authorList>
            <person name="Copetti D."/>
            <person name="Sanderson M.J."/>
            <person name="Burquez A."/>
            <person name="Wojciechowski M.F."/>
        </authorList>
    </citation>
    <scope>NUCLEOTIDE SEQUENCE</scope>
    <source>
        <strain evidence="2">SGP5-SGP5p</strain>
        <tissue evidence="2">Aerial part</tissue>
    </source>
</reference>
<feature type="compositionally biased region" description="Polar residues" evidence="1">
    <location>
        <begin position="427"/>
        <end position="436"/>
    </location>
</feature>
<sequence length="477" mass="54303">MVFDAGKAHASPPRTMIRYRCLFRPLAFYLKVADLPSHKDIRVLEGVTADAAVASPRPWHVGAYTNPHEEDSIFCRVVPMMAPVKRKIGYKERWLMDQCPNLLCLSLHVHTPFFLMEPLILGDNLLRGGLPGGSRQPERGYCEIFQLRKPIQELFIAGFASFLLEPFLGIHYPGHERGDRPRAVVLPNIEPRQLPKRIPNRFPVVPIGKISLARFPAYKKKVIFLNFNFGLLLDGHHETLLVVETIPPQVPGLAASPWHRMDQSKRTTCATNVVPRHGHNLYRRQLVLIQDVHYNRVEREPKAIGKGRLVNRYAFRGWLIYTFATGIMNLYPVGRRYFSSSIDLFRKATTLGSGKWVLWPVPGVRTLGSPWEDHPLSHNFTGQLFPSTAHLLEYDPSLATWKCVQPPGHQLGPGGLETEGGRPPSRGQPTSQGRSHLTSRMKTYLYKYNTRCNPFRKAREVYLRKTKYVEGGVESRV</sequence>
<dbReference type="AlphaFoldDB" id="A0A9Q1GTT5"/>
<feature type="region of interest" description="Disordered" evidence="1">
    <location>
        <begin position="409"/>
        <end position="436"/>
    </location>
</feature>
<evidence type="ECO:0000313" key="2">
    <source>
        <dbReference type="EMBL" id="KAJ8425337.1"/>
    </source>
</evidence>
<gene>
    <name evidence="2" type="ORF">Cgig2_030496</name>
</gene>